<reference evidence="7" key="1">
    <citation type="journal article" date="2019" name="Int. J. Syst. Evol. Microbiol.">
        <title>The Global Catalogue of Microorganisms (GCM) 10K type strain sequencing project: providing services to taxonomists for standard genome sequencing and annotation.</title>
        <authorList>
            <consortium name="The Broad Institute Genomics Platform"/>
            <consortium name="The Broad Institute Genome Sequencing Center for Infectious Disease"/>
            <person name="Wu L."/>
            <person name="Ma J."/>
        </authorList>
    </citation>
    <scope>NUCLEOTIDE SEQUENCE [LARGE SCALE GENOMIC DNA]</scope>
    <source>
        <strain evidence="7">CGMCC 1.15772</strain>
    </source>
</reference>
<protein>
    <recommendedName>
        <fullName evidence="5">Glucose-6-phosphate dehydrogenase C-terminal domain-containing protein</fullName>
    </recommendedName>
</protein>
<keyword evidence="4" id="KW-0119">Carbohydrate metabolism</keyword>
<proteinExistence type="predicted"/>
<comment type="pathway">
    <text evidence="1">Carbohydrate degradation.</text>
</comment>
<evidence type="ECO:0000313" key="6">
    <source>
        <dbReference type="EMBL" id="MFC6591289.1"/>
    </source>
</evidence>
<keyword evidence="7" id="KW-1185">Reference proteome</keyword>
<accession>A0ABW1YEH6</accession>
<dbReference type="SUPFAM" id="SSF55347">
    <property type="entry name" value="Glyceraldehyde-3-phosphate dehydrogenase-like, C-terminal domain"/>
    <property type="match status" value="1"/>
</dbReference>
<comment type="caution">
    <text evidence="6">The sequence shown here is derived from an EMBL/GenBank/DDBJ whole genome shotgun (WGS) entry which is preliminary data.</text>
</comment>
<keyword evidence="3" id="KW-0560">Oxidoreductase</keyword>
<dbReference type="Pfam" id="PF02781">
    <property type="entry name" value="G6PD_C"/>
    <property type="match status" value="1"/>
</dbReference>
<dbReference type="EMBL" id="JBHSWD010000001">
    <property type="protein sequence ID" value="MFC6591289.1"/>
    <property type="molecule type" value="Genomic_DNA"/>
</dbReference>
<organism evidence="6 7">
    <name type="scientific">Deinococcus lacus</name>
    <dbReference type="NCBI Taxonomy" id="392561"/>
    <lineage>
        <taxon>Bacteria</taxon>
        <taxon>Thermotogati</taxon>
        <taxon>Deinococcota</taxon>
        <taxon>Deinococci</taxon>
        <taxon>Deinococcales</taxon>
        <taxon>Deinococcaceae</taxon>
        <taxon>Deinococcus</taxon>
    </lineage>
</organism>
<dbReference type="Gene3D" id="3.30.360.10">
    <property type="entry name" value="Dihydrodipicolinate Reductase, domain 2"/>
    <property type="match status" value="1"/>
</dbReference>
<dbReference type="InterPro" id="IPR022675">
    <property type="entry name" value="G6P_DH_C"/>
</dbReference>
<evidence type="ECO:0000256" key="4">
    <source>
        <dbReference type="ARBA" id="ARBA00023277"/>
    </source>
</evidence>
<dbReference type="Proteomes" id="UP001596297">
    <property type="component" value="Unassembled WGS sequence"/>
</dbReference>
<dbReference type="InterPro" id="IPR001282">
    <property type="entry name" value="G6P_DH"/>
</dbReference>
<gene>
    <name evidence="6" type="ORF">ACFP81_04140</name>
</gene>
<sequence>MQASAAGHVSWGLERNVLAFHIQPDEGVSLKFSSKAPGQEMVLREVVMDFRYDAFGARLESPYSRLLLDAALGDATLFPREDEVDYAWQIVDGLLRAWEGQPADFPNYAAGTWGPDSADRLIGPDRRWRRL</sequence>
<feature type="domain" description="Glucose-6-phosphate dehydrogenase C-terminal" evidence="5">
    <location>
        <begin position="12"/>
        <end position="128"/>
    </location>
</feature>
<evidence type="ECO:0000259" key="5">
    <source>
        <dbReference type="Pfam" id="PF02781"/>
    </source>
</evidence>
<keyword evidence="2" id="KW-0521">NADP</keyword>
<dbReference type="PANTHER" id="PTHR23429">
    <property type="entry name" value="GLUCOSE-6-PHOSPHATE 1-DEHYDROGENASE G6PD"/>
    <property type="match status" value="1"/>
</dbReference>
<evidence type="ECO:0000256" key="1">
    <source>
        <dbReference type="ARBA" id="ARBA00004921"/>
    </source>
</evidence>
<evidence type="ECO:0000313" key="7">
    <source>
        <dbReference type="Proteomes" id="UP001596297"/>
    </source>
</evidence>
<dbReference type="RefSeq" id="WP_380083627.1">
    <property type="nucleotide sequence ID" value="NZ_JBHSWD010000001.1"/>
</dbReference>
<dbReference type="PANTHER" id="PTHR23429:SF0">
    <property type="entry name" value="GLUCOSE-6-PHOSPHATE 1-DEHYDROGENASE"/>
    <property type="match status" value="1"/>
</dbReference>
<name>A0ABW1YEH6_9DEIO</name>
<evidence type="ECO:0000256" key="2">
    <source>
        <dbReference type="ARBA" id="ARBA00022857"/>
    </source>
</evidence>
<evidence type="ECO:0000256" key="3">
    <source>
        <dbReference type="ARBA" id="ARBA00023002"/>
    </source>
</evidence>